<comment type="caution">
    <text evidence="2">The sequence shown here is derived from an EMBL/GenBank/DDBJ whole genome shotgun (WGS) entry which is preliminary data.</text>
</comment>
<feature type="domain" description="VOC" evidence="1">
    <location>
        <begin position="3"/>
        <end position="118"/>
    </location>
</feature>
<dbReference type="PANTHER" id="PTHR33993">
    <property type="entry name" value="GLYOXALASE-RELATED"/>
    <property type="match status" value="1"/>
</dbReference>
<accession>A0A931LRA1</accession>
<dbReference type="InterPro" id="IPR037523">
    <property type="entry name" value="VOC_core"/>
</dbReference>
<name>A0A931LRA1_FIMGI</name>
<dbReference type="InterPro" id="IPR029068">
    <property type="entry name" value="Glyas_Bleomycin-R_OHBP_Dase"/>
</dbReference>
<dbReference type="Pfam" id="PF00903">
    <property type="entry name" value="Glyoxalase"/>
    <property type="match status" value="1"/>
</dbReference>
<protein>
    <submittedName>
        <fullName evidence="2">VOC family protein</fullName>
    </submittedName>
</protein>
<evidence type="ECO:0000313" key="2">
    <source>
        <dbReference type="EMBL" id="MBI1755869.1"/>
    </source>
</evidence>
<dbReference type="AlphaFoldDB" id="A0A931LRA1"/>
<evidence type="ECO:0000313" key="3">
    <source>
        <dbReference type="Proteomes" id="UP000727962"/>
    </source>
</evidence>
<organism evidence="2 3">
    <name type="scientific">Fimbriimonas ginsengisoli</name>
    <dbReference type="NCBI Taxonomy" id="1005039"/>
    <lineage>
        <taxon>Bacteria</taxon>
        <taxon>Bacillati</taxon>
        <taxon>Armatimonadota</taxon>
        <taxon>Fimbriimonadia</taxon>
        <taxon>Fimbriimonadales</taxon>
        <taxon>Fimbriimonadaceae</taxon>
        <taxon>Fimbriimonas</taxon>
    </lineage>
</organism>
<dbReference type="Gene3D" id="3.10.180.10">
    <property type="entry name" value="2,3-Dihydroxybiphenyl 1,2-Dioxygenase, domain 1"/>
    <property type="match status" value="1"/>
</dbReference>
<evidence type="ECO:0000259" key="1">
    <source>
        <dbReference type="PROSITE" id="PS51819"/>
    </source>
</evidence>
<dbReference type="PROSITE" id="PS51819">
    <property type="entry name" value="VOC"/>
    <property type="match status" value="1"/>
</dbReference>
<dbReference type="Proteomes" id="UP000727962">
    <property type="component" value="Unassembled WGS sequence"/>
</dbReference>
<dbReference type="InterPro" id="IPR052164">
    <property type="entry name" value="Anthracycline_SecMetBiosynth"/>
</dbReference>
<sequence>MISALHGVWCQVADMDRATAFYRDVLGLEPSYASKDWTEFNLGADRIALHSTLRGFAPPHGEYGKGWFVGLRTDDLRALRARLEQAGVTIHGDYHDIPGGVILDFSDPDGNTLEAIQLGVAAAELKG</sequence>
<dbReference type="SUPFAM" id="SSF54593">
    <property type="entry name" value="Glyoxalase/Bleomycin resistance protein/Dihydroxybiphenyl dioxygenase"/>
    <property type="match status" value="1"/>
</dbReference>
<gene>
    <name evidence="2" type="ORF">HYR64_02030</name>
</gene>
<dbReference type="EMBL" id="JACOSL010000014">
    <property type="protein sequence ID" value="MBI1755869.1"/>
    <property type="molecule type" value="Genomic_DNA"/>
</dbReference>
<proteinExistence type="predicted"/>
<reference evidence="2" key="1">
    <citation type="submission" date="2020-07" db="EMBL/GenBank/DDBJ databases">
        <title>Huge and variable diversity of episymbiotic CPR bacteria and DPANN archaea in groundwater ecosystems.</title>
        <authorList>
            <person name="He C.Y."/>
            <person name="Keren R."/>
            <person name="Whittaker M."/>
            <person name="Farag I.F."/>
            <person name="Doudna J."/>
            <person name="Cate J.H.D."/>
            <person name="Banfield J.F."/>
        </authorList>
    </citation>
    <scope>NUCLEOTIDE SEQUENCE</scope>
    <source>
        <strain evidence="2">NC_groundwater_17_Pr7_B-0.1um_64_12</strain>
    </source>
</reference>
<dbReference type="InterPro" id="IPR004360">
    <property type="entry name" value="Glyas_Fos-R_dOase_dom"/>
</dbReference>